<dbReference type="Gene3D" id="3.60.15.10">
    <property type="entry name" value="Ribonuclease Z/Hydroxyacylglutathione hydrolase-like"/>
    <property type="match status" value="1"/>
</dbReference>
<dbReference type="InterPro" id="IPR050855">
    <property type="entry name" value="NDM-1-like"/>
</dbReference>
<comment type="similarity">
    <text evidence="1">Belongs to the metallo-beta-lactamase superfamily. Class-B beta-lactamase family.</text>
</comment>
<dbReference type="GO" id="GO:0017001">
    <property type="term" value="P:antibiotic catabolic process"/>
    <property type="evidence" value="ECO:0007669"/>
    <property type="project" value="UniProtKB-ARBA"/>
</dbReference>
<keyword evidence="2" id="KW-0732">Signal</keyword>
<organism evidence="4 5">
    <name type="scientific">Thiohalobacter thiocyanaticus</name>
    <dbReference type="NCBI Taxonomy" id="585455"/>
    <lineage>
        <taxon>Bacteria</taxon>
        <taxon>Pseudomonadati</taxon>
        <taxon>Pseudomonadota</taxon>
        <taxon>Gammaproteobacteria</taxon>
        <taxon>Thiohalobacterales</taxon>
        <taxon>Thiohalobacteraceae</taxon>
        <taxon>Thiohalobacter</taxon>
    </lineage>
</organism>
<dbReference type="PANTHER" id="PTHR42951:SF4">
    <property type="entry name" value="ACYL-COENZYME A THIOESTERASE MBLAC2"/>
    <property type="match status" value="1"/>
</dbReference>
<gene>
    <name evidence="4" type="ORF">FOKN1_1311</name>
</gene>
<feature type="signal peptide" evidence="2">
    <location>
        <begin position="1"/>
        <end position="21"/>
    </location>
</feature>
<evidence type="ECO:0000259" key="3">
    <source>
        <dbReference type="SMART" id="SM00849"/>
    </source>
</evidence>
<sequence length="312" mass="34417">MRLTRLCVFLPLLFLASTLTAEILPPPQQVAPHSYAWIGPYDPPAVENRGFRMNLGFVVGSEAVAVIDSGYSSEMAREMLSHIRDVTDLPVRHVINTNSQPHRILGNPVFRNQGAEIIAGREAIPRMLAEGAAMAATAERVLELPEESIHAPARPDIAVEETMELDLGGLSLEITPVGTTHTAGSLIVRVPADNVIYTGDVLYAGRLLAVLSESHVGDWIAAYERLRDYPKTTLFVPGHGEPGKLSEFEMPTYDYLVTLKQHMDNAVDTGTYMQDAIDSLDQSAWQHLENFDLLSGRNAHRTYLERESAAFE</sequence>
<feature type="chain" id="PRO_5012373842" evidence="2">
    <location>
        <begin position="22"/>
        <end position="312"/>
    </location>
</feature>
<dbReference type="KEGG" id="ttc:FOKN1_1311"/>
<name>A0A1Z4VPZ2_9GAMM</name>
<evidence type="ECO:0000313" key="5">
    <source>
        <dbReference type="Proteomes" id="UP000218765"/>
    </source>
</evidence>
<dbReference type="PANTHER" id="PTHR42951">
    <property type="entry name" value="METALLO-BETA-LACTAMASE DOMAIN-CONTAINING"/>
    <property type="match status" value="1"/>
</dbReference>
<feature type="domain" description="Metallo-beta-lactamase" evidence="3">
    <location>
        <begin position="52"/>
        <end position="239"/>
    </location>
</feature>
<evidence type="ECO:0000313" key="4">
    <source>
        <dbReference type="EMBL" id="BAZ93709.1"/>
    </source>
</evidence>
<accession>A0A1Z4VPZ2</accession>
<proteinExistence type="inferred from homology"/>
<evidence type="ECO:0000256" key="1">
    <source>
        <dbReference type="ARBA" id="ARBA00005250"/>
    </source>
</evidence>
<keyword evidence="4" id="KW-0378">Hydrolase</keyword>
<dbReference type="InterPro" id="IPR036866">
    <property type="entry name" value="RibonucZ/Hydroxyglut_hydro"/>
</dbReference>
<keyword evidence="5" id="KW-1185">Reference proteome</keyword>
<dbReference type="Proteomes" id="UP000218765">
    <property type="component" value="Chromosome"/>
</dbReference>
<reference evidence="4 5" key="1">
    <citation type="submission" date="2017-05" db="EMBL/GenBank/DDBJ databases">
        <title>Thiocyanate degradation by Thiohalobacter thiocyanaticus FOKN1.</title>
        <authorList>
            <person name="Oshiki M."/>
            <person name="Fukushima T."/>
            <person name="Kawano S."/>
            <person name="Nakagawa J."/>
        </authorList>
    </citation>
    <scope>NUCLEOTIDE SEQUENCE [LARGE SCALE GENOMIC DNA]</scope>
    <source>
        <strain evidence="4 5">FOKN1</strain>
    </source>
</reference>
<dbReference type="AlphaFoldDB" id="A0A1Z4VPZ2"/>
<dbReference type="GO" id="GO:0016787">
    <property type="term" value="F:hydrolase activity"/>
    <property type="evidence" value="ECO:0007669"/>
    <property type="project" value="UniProtKB-KW"/>
</dbReference>
<protein>
    <submittedName>
        <fullName evidence="4">Zn-dependent hydrolases</fullName>
    </submittedName>
</protein>
<dbReference type="EMBL" id="AP018052">
    <property type="protein sequence ID" value="BAZ93709.1"/>
    <property type="molecule type" value="Genomic_DNA"/>
</dbReference>
<dbReference type="InterPro" id="IPR001279">
    <property type="entry name" value="Metallo-B-lactamas"/>
</dbReference>
<dbReference type="CDD" id="cd16282">
    <property type="entry name" value="metallo-hydrolase-like_MBL-fold"/>
    <property type="match status" value="1"/>
</dbReference>
<dbReference type="SMART" id="SM00849">
    <property type="entry name" value="Lactamase_B"/>
    <property type="match status" value="1"/>
</dbReference>
<dbReference type="OrthoDB" id="420651at2"/>
<dbReference type="RefSeq" id="WP_096365872.1">
    <property type="nucleotide sequence ID" value="NZ_AP018052.1"/>
</dbReference>
<evidence type="ECO:0000256" key="2">
    <source>
        <dbReference type="SAM" id="SignalP"/>
    </source>
</evidence>
<dbReference type="Pfam" id="PF00753">
    <property type="entry name" value="Lactamase_B"/>
    <property type="match status" value="1"/>
</dbReference>
<dbReference type="SUPFAM" id="SSF56281">
    <property type="entry name" value="Metallo-hydrolase/oxidoreductase"/>
    <property type="match status" value="1"/>
</dbReference>